<dbReference type="Pfam" id="PF00069">
    <property type="entry name" value="Pkinase"/>
    <property type="match status" value="1"/>
</dbReference>
<dbReference type="Gene3D" id="1.10.510.10">
    <property type="entry name" value="Transferase(Phosphotransferase) domain 1"/>
    <property type="match status" value="1"/>
</dbReference>
<keyword evidence="4 9" id="KW-0547">Nucleotide-binding</keyword>
<comment type="catalytic activity">
    <reaction evidence="8">
        <text>L-seryl-[protein] + ATP = O-phospho-L-seryl-[protein] + ADP + H(+)</text>
        <dbReference type="Rhea" id="RHEA:17989"/>
        <dbReference type="Rhea" id="RHEA-COMP:9863"/>
        <dbReference type="Rhea" id="RHEA-COMP:11604"/>
        <dbReference type="ChEBI" id="CHEBI:15378"/>
        <dbReference type="ChEBI" id="CHEBI:29999"/>
        <dbReference type="ChEBI" id="CHEBI:30616"/>
        <dbReference type="ChEBI" id="CHEBI:83421"/>
        <dbReference type="ChEBI" id="CHEBI:456216"/>
        <dbReference type="EC" id="2.7.11.1"/>
    </reaction>
</comment>
<evidence type="ECO:0000259" key="11">
    <source>
        <dbReference type="PROSITE" id="PS50011"/>
    </source>
</evidence>
<reference evidence="13" key="2">
    <citation type="submission" date="2025-08" db="UniProtKB">
        <authorList>
            <consortium name="RefSeq"/>
        </authorList>
    </citation>
    <scope>IDENTIFICATION</scope>
    <source>
        <tissue evidence="13">Leaf</tissue>
    </source>
</reference>
<dbReference type="SUPFAM" id="SSF56112">
    <property type="entry name" value="Protein kinase-like (PK-like)"/>
    <property type="match status" value="1"/>
</dbReference>
<feature type="transmembrane region" description="Helical" evidence="10">
    <location>
        <begin position="17"/>
        <end position="43"/>
    </location>
</feature>
<evidence type="ECO:0000256" key="1">
    <source>
        <dbReference type="ARBA" id="ARBA00012513"/>
    </source>
</evidence>
<evidence type="ECO:0000256" key="4">
    <source>
        <dbReference type="ARBA" id="ARBA00022741"/>
    </source>
</evidence>
<gene>
    <name evidence="13" type="primary">LOC109130626</name>
</gene>
<keyword evidence="2" id="KW-0723">Serine/threonine-protein kinase</keyword>
<dbReference type="InterPro" id="IPR000719">
    <property type="entry name" value="Prot_kinase_dom"/>
</dbReference>
<evidence type="ECO:0000256" key="8">
    <source>
        <dbReference type="ARBA" id="ARBA00048679"/>
    </source>
</evidence>
<keyword evidence="5" id="KW-0418">Kinase</keyword>
<evidence type="ECO:0000256" key="2">
    <source>
        <dbReference type="ARBA" id="ARBA00022527"/>
    </source>
</evidence>
<dbReference type="RefSeq" id="XP_019096008.1">
    <property type="nucleotide sequence ID" value="XM_019240463.1"/>
</dbReference>
<keyword evidence="10" id="KW-0812">Transmembrane</keyword>
<dbReference type="InterPro" id="IPR008266">
    <property type="entry name" value="Tyr_kinase_AS"/>
</dbReference>
<dbReference type="PANTHER" id="PTHR48005:SF16">
    <property type="entry name" value="MDIS1-INTERACTING RECEPTOR LIKE KINASE 2-LIKE ISOFORM X1"/>
    <property type="match status" value="1"/>
</dbReference>
<evidence type="ECO:0000256" key="5">
    <source>
        <dbReference type="ARBA" id="ARBA00022777"/>
    </source>
</evidence>
<reference evidence="12" key="1">
    <citation type="journal article" date="2014" name="Nat. Commun.">
        <title>The emerging biofuel crop Camelina sativa retains a highly undifferentiated hexaploid genome structure.</title>
        <authorList>
            <person name="Kagale S."/>
            <person name="Koh C."/>
            <person name="Nixon J."/>
            <person name="Bollina V."/>
            <person name="Clarke W.E."/>
            <person name="Tuteja R."/>
            <person name="Spillane C."/>
            <person name="Robinson S.J."/>
            <person name="Links M.G."/>
            <person name="Clarke C."/>
            <person name="Higgins E.E."/>
            <person name="Huebert T."/>
            <person name="Sharpe A.G."/>
            <person name="Parkin I.A."/>
        </authorList>
    </citation>
    <scope>NUCLEOTIDE SEQUENCE [LARGE SCALE GENOMIC DNA]</scope>
    <source>
        <strain evidence="12">cv. DH55</strain>
    </source>
</reference>
<dbReference type="InterPro" id="IPR011009">
    <property type="entry name" value="Kinase-like_dom_sf"/>
</dbReference>
<dbReference type="GeneID" id="109130626"/>
<dbReference type="InterPro" id="IPR017441">
    <property type="entry name" value="Protein_kinase_ATP_BS"/>
</dbReference>
<keyword evidence="3" id="KW-0808">Transferase</keyword>
<keyword evidence="6 9" id="KW-0067">ATP-binding</keyword>
<dbReference type="InterPro" id="IPR051420">
    <property type="entry name" value="Ser_Thr_Kinases_DiverseReg"/>
</dbReference>
<evidence type="ECO:0000256" key="7">
    <source>
        <dbReference type="ARBA" id="ARBA00047899"/>
    </source>
</evidence>
<comment type="catalytic activity">
    <reaction evidence="7">
        <text>L-threonyl-[protein] + ATP = O-phospho-L-threonyl-[protein] + ADP + H(+)</text>
        <dbReference type="Rhea" id="RHEA:46608"/>
        <dbReference type="Rhea" id="RHEA-COMP:11060"/>
        <dbReference type="Rhea" id="RHEA-COMP:11605"/>
        <dbReference type="ChEBI" id="CHEBI:15378"/>
        <dbReference type="ChEBI" id="CHEBI:30013"/>
        <dbReference type="ChEBI" id="CHEBI:30616"/>
        <dbReference type="ChEBI" id="CHEBI:61977"/>
        <dbReference type="ChEBI" id="CHEBI:456216"/>
        <dbReference type="EC" id="2.7.11.1"/>
    </reaction>
</comment>
<evidence type="ECO:0000256" key="9">
    <source>
        <dbReference type="PROSITE-ProRule" id="PRU10141"/>
    </source>
</evidence>
<keyword evidence="10" id="KW-1133">Transmembrane helix</keyword>
<feature type="domain" description="Protein kinase" evidence="11">
    <location>
        <begin position="84"/>
        <end position="275"/>
    </location>
</feature>
<name>A0ABM1RAH0_CAMSA</name>
<evidence type="ECO:0000256" key="6">
    <source>
        <dbReference type="ARBA" id="ARBA00022840"/>
    </source>
</evidence>
<dbReference type="EC" id="2.7.11.1" evidence="1"/>
<evidence type="ECO:0000313" key="13">
    <source>
        <dbReference type="RefSeq" id="XP_019096008.1"/>
    </source>
</evidence>
<proteinExistence type="predicted"/>
<dbReference type="PROSITE" id="PS00109">
    <property type="entry name" value="PROTEIN_KINASE_TYR"/>
    <property type="match status" value="1"/>
</dbReference>
<dbReference type="PANTHER" id="PTHR48005">
    <property type="entry name" value="LEUCINE RICH REPEAT KINASE 2"/>
    <property type="match status" value="1"/>
</dbReference>
<evidence type="ECO:0000313" key="12">
    <source>
        <dbReference type="Proteomes" id="UP000694864"/>
    </source>
</evidence>
<sequence length="275" mass="31254">MHNLHEHSSILGTKCFLVFWILVPILGALVILSICAGIFTYCLRKQKQKNRKNNSDAETGETLSIFCYDGKIKYQDIIQSTNGFDPRYLIGIGGYGNVYKANLPSAIVAVKKLHQTMDEEMSKPVVNQEFLNEVRALTEIRHPNVVKLFGFWAHRRHTFLIYEYMEKGSFKKNLADDIEAKHLNWTKRINIVKGVAYALPYMHHDSSTLIVHHDISSDNILLDNDYEAKISDFGTAKLLKIDSSNWSAVAGTYGYVAPGKSKINETKIPKFEVKI</sequence>
<organism evidence="12 13">
    <name type="scientific">Camelina sativa</name>
    <name type="common">False flax</name>
    <name type="synonym">Myagrum sativum</name>
    <dbReference type="NCBI Taxonomy" id="90675"/>
    <lineage>
        <taxon>Eukaryota</taxon>
        <taxon>Viridiplantae</taxon>
        <taxon>Streptophyta</taxon>
        <taxon>Embryophyta</taxon>
        <taxon>Tracheophyta</taxon>
        <taxon>Spermatophyta</taxon>
        <taxon>Magnoliopsida</taxon>
        <taxon>eudicotyledons</taxon>
        <taxon>Gunneridae</taxon>
        <taxon>Pentapetalae</taxon>
        <taxon>rosids</taxon>
        <taxon>malvids</taxon>
        <taxon>Brassicales</taxon>
        <taxon>Brassicaceae</taxon>
        <taxon>Camelineae</taxon>
        <taxon>Camelina</taxon>
    </lineage>
</organism>
<evidence type="ECO:0000256" key="3">
    <source>
        <dbReference type="ARBA" id="ARBA00022679"/>
    </source>
</evidence>
<protein>
    <recommendedName>
        <fullName evidence="1">non-specific serine/threonine protein kinase</fullName>
        <ecNumber evidence="1">2.7.11.1</ecNumber>
    </recommendedName>
</protein>
<dbReference type="PROSITE" id="PS00107">
    <property type="entry name" value="PROTEIN_KINASE_ATP"/>
    <property type="match status" value="1"/>
</dbReference>
<dbReference type="PROSITE" id="PS50011">
    <property type="entry name" value="PROTEIN_KINASE_DOM"/>
    <property type="match status" value="1"/>
</dbReference>
<evidence type="ECO:0000256" key="10">
    <source>
        <dbReference type="SAM" id="Phobius"/>
    </source>
</evidence>
<accession>A0ABM1RAH0</accession>
<dbReference type="Proteomes" id="UP000694864">
    <property type="component" value="Chromosome 3"/>
</dbReference>
<dbReference type="Gene3D" id="3.30.200.20">
    <property type="entry name" value="Phosphorylase Kinase, domain 1"/>
    <property type="match status" value="1"/>
</dbReference>
<feature type="binding site" evidence="9">
    <location>
        <position position="112"/>
    </location>
    <ligand>
        <name>ATP</name>
        <dbReference type="ChEBI" id="CHEBI:30616"/>
    </ligand>
</feature>
<keyword evidence="12" id="KW-1185">Reference proteome</keyword>
<keyword evidence="10" id="KW-0472">Membrane</keyword>